<proteinExistence type="predicted"/>
<feature type="domain" description="DUF4123" evidence="2">
    <location>
        <begin position="35"/>
        <end position="145"/>
    </location>
</feature>
<feature type="compositionally biased region" description="Polar residues" evidence="1">
    <location>
        <begin position="175"/>
        <end position="186"/>
    </location>
</feature>
<dbReference type="InterPro" id="IPR025391">
    <property type="entry name" value="DUF4123"/>
</dbReference>
<dbReference type="EMBL" id="CP152380">
    <property type="protein sequence ID" value="XAF52644.1"/>
    <property type="molecule type" value="Genomic_DNA"/>
</dbReference>
<name>A0ABZ3DZ26_9GAMM</name>
<gene>
    <name evidence="3" type="ORF">AAGT77_12045</name>
</gene>
<organism evidence="3 4">
    <name type="scientific">Marinobacter alkaliphilus</name>
    <dbReference type="NCBI Taxonomy" id="254719"/>
    <lineage>
        <taxon>Bacteria</taxon>
        <taxon>Pseudomonadati</taxon>
        <taxon>Pseudomonadota</taxon>
        <taxon>Gammaproteobacteria</taxon>
        <taxon>Pseudomonadales</taxon>
        <taxon>Marinobacteraceae</taxon>
        <taxon>Marinobacter</taxon>
    </lineage>
</organism>
<dbReference type="RefSeq" id="WP_342630700.1">
    <property type="nucleotide sequence ID" value="NZ_CP152380.1"/>
</dbReference>
<evidence type="ECO:0000256" key="1">
    <source>
        <dbReference type="SAM" id="MobiDB-lite"/>
    </source>
</evidence>
<evidence type="ECO:0000259" key="2">
    <source>
        <dbReference type="Pfam" id="PF13503"/>
    </source>
</evidence>
<dbReference type="Proteomes" id="UP001445268">
    <property type="component" value="Chromosome"/>
</dbReference>
<protein>
    <submittedName>
        <fullName evidence="3">DUF4123 domain-containing protein</fullName>
    </submittedName>
</protein>
<sequence>MCGLRDEAGVMVDVCLLSAPPFAHIKWPSNGTVALVLDGVAVPNVARSIYEWSGGAAKTECLYAGTRWEPVSDFAPWIVWLESEKDPVLAAFLERGAAQEWGYLLVTNYCPDALRDYLRQLTVIERMPGCVELIRIAHPEMARRLIGEGLMLPGRDLPQDLVSQVASPNLVSGTWISQEPSRNTGDPGNEGTPKNVEALNAAFCAFNRRRDNLALWEMMDSPVRKWLGGPTIKDAFRKLDQITEEAESCGHAGPRHKFLYLLDRYRNDRLLSHT</sequence>
<reference evidence="3 4" key="1">
    <citation type="submission" date="2024-04" db="EMBL/GenBank/DDBJ databases">
        <title>Marinobacter sp. SBY-1.</title>
        <authorList>
            <person name="Pan C."/>
        </authorList>
    </citation>
    <scope>NUCLEOTIDE SEQUENCE [LARGE SCALE GENOMIC DNA]</scope>
    <source>
        <strain evidence="3 4">SBY-1</strain>
    </source>
</reference>
<dbReference type="Pfam" id="PF13503">
    <property type="entry name" value="DUF4123"/>
    <property type="match status" value="1"/>
</dbReference>
<evidence type="ECO:0000313" key="4">
    <source>
        <dbReference type="Proteomes" id="UP001445268"/>
    </source>
</evidence>
<accession>A0ABZ3DZ26</accession>
<feature type="region of interest" description="Disordered" evidence="1">
    <location>
        <begin position="175"/>
        <end position="194"/>
    </location>
</feature>
<evidence type="ECO:0000313" key="3">
    <source>
        <dbReference type="EMBL" id="XAF52644.1"/>
    </source>
</evidence>
<keyword evidence="4" id="KW-1185">Reference proteome</keyword>